<dbReference type="GO" id="GO:0015031">
    <property type="term" value="P:protein transport"/>
    <property type="evidence" value="ECO:0007669"/>
    <property type="project" value="InterPro"/>
</dbReference>
<keyword evidence="4" id="KW-1185">Reference proteome</keyword>
<reference evidence="3 4" key="1">
    <citation type="submission" date="2021-07" db="EMBL/GenBank/DDBJ databases">
        <title>The Aristolochia fimbriata genome: insights into angiosperm evolution, floral development and chemical biosynthesis.</title>
        <authorList>
            <person name="Jiao Y."/>
        </authorList>
    </citation>
    <scope>NUCLEOTIDE SEQUENCE [LARGE SCALE GENOMIC DNA]</scope>
    <source>
        <strain evidence="3">IBCAS-2021</strain>
        <tissue evidence="3">Leaf</tissue>
    </source>
</reference>
<feature type="region of interest" description="Disordered" evidence="2">
    <location>
        <begin position="211"/>
        <end position="231"/>
    </location>
</feature>
<dbReference type="InterPro" id="IPR005061">
    <property type="entry name" value="Ist1"/>
</dbReference>
<name>A0AAV7ENG4_ARIFI</name>
<protein>
    <submittedName>
        <fullName evidence="3">Uncharacterized protein</fullName>
    </submittedName>
</protein>
<evidence type="ECO:0000256" key="1">
    <source>
        <dbReference type="ARBA" id="ARBA00005536"/>
    </source>
</evidence>
<feature type="compositionally biased region" description="Low complexity" evidence="2">
    <location>
        <begin position="132"/>
        <end position="143"/>
    </location>
</feature>
<accession>A0AAV7ENG4</accession>
<dbReference type="InterPro" id="IPR042277">
    <property type="entry name" value="IST1-like"/>
</dbReference>
<dbReference type="PANTHER" id="PTHR12161:SF5">
    <property type="entry name" value="IST1 HOMOLOG"/>
    <property type="match status" value="1"/>
</dbReference>
<dbReference type="Proteomes" id="UP000825729">
    <property type="component" value="Unassembled WGS sequence"/>
</dbReference>
<feature type="region of interest" description="Disordered" evidence="2">
    <location>
        <begin position="292"/>
        <end position="349"/>
    </location>
</feature>
<dbReference type="EMBL" id="JAINDJ010000004">
    <property type="protein sequence ID" value="KAG9450368.1"/>
    <property type="molecule type" value="Genomic_DNA"/>
</dbReference>
<feature type="compositionally biased region" description="Polar residues" evidence="2">
    <location>
        <begin position="100"/>
        <end position="116"/>
    </location>
</feature>
<evidence type="ECO:0000313" key="4">
    <source>
        <dbReference type="Proteomes" id="UP000825729"/>
    </source>
</evidence>
<proteinExistence type="inferred from homology"/>
<evidence type="ECO:0000256" key="2">
    <source>
        <dbReference type="SAM" id="MobiDB-lite"/>
    </source>
</evidence>
<dbReference type="Gene3D" id="1.20.1260.60">
    <property type="entry name" value="Vacuolar protein sorting-associated protein Ist1"/>
    <property type="match status" value="1"/>
</dbReference>
<sequence>MQFALKYGKEFVAAATELMPCCGVNRSPVKVIELLPVRAPSPEIKLKLLKDIAEEHELDWDPAATEGEYFKQHEYLLNGPTQFISGSKLPLPKEKHDESFLSSPVQAPHKQLQSESSFEDKDLPEVPNTENSPSHLSSPSMDSQQEFNTSGANEYAKHKYHSEQDEVQPKSLLQNHRYHPAQLKVQRWTSNSFHSLSHFLLHLWIRKKSHPSFQGPHEQSQFPAQTLSRTNSEAPVLQEVLAAAQASEETAERAAAAARSAASLMHLRTSELNQRKEEPQVQDNNEKEFEMDDLKHPAVSDSPAFPNGDNNPGLLSLKSPVFDSPKMESDAVAPAPGNKAPGTSLPNNP</sequence>
<dbReference type="AlphaFoldDB" id="A0AAV7ENG4"/>
<comment type="caution">
    <text evidence="3">The sequence shown here is derived from an EMBL/GenBank/DDBJ whole genome shotgun (WGS) entry which is preliminary data.</text>
</comment>
<organism evidence="3 4">
    <name type="scientific">Aristolochia fimbriata</name>
    <name type="common">White veined hardy Dutchman's pipe vine</name>
    <dbReference type="NCBI Taxonomy" id="158543"/>
    <lineage>
        <taxon>Eukaryota</taxon>
        <taxon>Viridiplantae</taxon>
        <taxon>Streptophyta</taxon>
        <taxon>Embryophyta</taxon>
        <taxon>Tracheophyta</taxon>
        <taxon>Spermatophyta</taxon>
        <taxon>Magnoliopsida</taxon>
        <taxon>Magnoliidae</taxon>
        <taxon>Piperales</taxon>
        <taxon>Aristolochiaceae</taxon>
        <taxon>Aristolochia</taxon>
    </lineage>
</organism>
<feature type="compositionally biased region" description="Polar residues" evidence="2">
    <location>
        <begin position="217"/>
        <end position="231"/>
    </location>
</feature>
<gene>
    <name evidence="3" type="ORF">H6P81_010333</name>
</gene>
<comment type="similarity">
    <text evidence="1">Belongs to the IST1 family.</text>
</comment>
<evidence type="ECO:0000313" key="3">
    <source>
        <dbReference type="EMBL" id="KAG9450368.1"/>
    </source>
</evidence>
<feature type="region of interest" description="Disordered" evidence="2">
    <location>
        <begin position="87"/>
        <end position="149"/>
    </location>
</feature>
<dbReference type="PANTHER" id="PTHR12161">
    <property type="entry name" value="IST1 FAMILY MEMBER"/>
    <property type="match status" value="1"/>
</dbReference>